<dbReference type="InterPro" id="IPR037045">
    <property type="entry name" value="S8pro/Inhibitor_I9_sf"/>
</dbReference>
<proteinExistence type="inferred from homology"/>
<dbReference type="InterPro" id="IPR015500">
    <property type="entry name" value="Peptidase_S8_subtilisin-rel"/>
</dbReference>
<dbReference type="Proteomes" id="UP000660745">
    <property type="component" value="Unassembled WGS sequence"/>
</dbReference>
<dbReference type="InterPro" id="IPR000209">
    <property type="entry name" value="Peptidase_S8/S53_dom"/>
</dbReference>
<dbReference type="PANTHER" id="PTHR43806:SF11">
    <property type="entry name" value="CEREVISIN-RELATED"/>
    <property type="match status" value="1"/>
</dbReference>
<dbReference type="SUPFAM" id="SSF52743">
    <property type="entry name" value="Subtilisin-like"/>
    <property type="match status" value="1"/>
</dbReference>
<keyword evidence="3" id="KW-0378">Hydrolase</keyword>
<dbReference type="PRINTS" id="PR00723">
    <property type="entry name" value="SUBTILISIN"/>
</dbReference>
<evidence type="ECO:0000256" key="3">
    <source>
        <dbReference type="ARBA" id="ARBA00022801"/>
    </source>
</evidence>
<dbReference type="Gene3D" id="3.30.70.80">
    <property type="entry name" value="Peptidase S8 propeptide/proteinase inhibitor I9"/>
    <property type="match status" value="1"/>
</dbReference>
<dbReference type="InterPro" id="IPR050131">
    <property type="entry name" value="Peptidase_S8_subtilisin-like"/>
</dbReference>
<evidence type="ECO:0000256" key="5">
    <source>
        <dbReference type="PROSITE-ProRule" id="PRU01240"/>
    </source>
</evidence>
<comment type="caution">
    <text evidence="5">Lacks conserved residue(s) required for the propagation of feature annotation.</text>
</comment>
<keyword evidence="4" id="KW-0720">Serine protease</keyword>
<keyword evidence="6" id="KW-0732">Signal</keyword>
<dbReference type="GO" id="GO:0006508">
    <property type="term" value="P:proteolysis"/>
    <property type="evidence" value="ECO:0007669"/>
    <property type="project" value="UniProtKB-KW"/>
</dbReference>
<dbReference type="PANTHER" id="PTHR43806">
    <property type="entry name" value="PEPTIDASE S8"/>
    <property type="match status" value="1"/>
</dbReference>
<comment type="caution">
    <text evidence="8">The sequence shown here is derived from an EMBL/GenBank/DDBJ whole genome shotgun (WGS) entry which is preliminary data.</text>
</comment>
<name>A0A918A896_9ACTN</name>
<comment type="similarity">
    <text evidence="1 5">Belongs to the peptidase S8 family.</text>
</comment>
<sequence length="321" mass="33137">MPRRFGLPSVYLAAAVVTAAATAVTTAVPLAMTPAAGLAGRPAVTEPTRPYIVTARDRAAARDLVGEVRWRVRRYYTAALPGFATWLSAAEETELRADPRVRALEPDREIHPMTGRAPATVPAEGGKGVTVYVMDSGLDLTGSEFGDRAWRAFDATGGTGQDCTGHGTQVARAVAGRSHGVAPQARIASVRVLGCRGSGTLSDLLAGLDWVHRHARGPAVTILSLDGADSPALNAATRELVRSGVFVTAAADSGGCRTTPGGQAYSAAAPQLAGTAARELELHPNASPATLASSLNCTAARGDIRQNPSRTSNLLMRGGGL</sequence>
<dbReference type="GO" id="GO:0005615">
    <property type="term" value="C:extracellular space"/>
    <property type="evidence" value="ECO:0007669"/>
    <property type="project" value="TreeGrafter"/>
</dbReference>
<feature type="signal peptide" evidence="6">
    <location>
        <begin position="1"/>
        <end position="23"/>
    </location>
</feature>
<evidence type="ECO:0000256" key="2">
    <source>
        <dbReference type="ARBA" id="ARBA00022670"/>
    </source>
</evidence>
<evidence type="ECO:0000313" key="8">
    <source>
        <dbReference type="EMBL" id="GGP09728.1"/>
    </source>
</evidence>
<accession>A0A918A896</accession>
<dbReference type="InterPro" id="IPR036852">
    <property type="entry name" value="Peptidase_S8/S53_dom_sf"/>
</dbReference>
<reference evidence="8" key="2">
    <citation type="submission" date="2020-09" db="EMBL/GenBank/DDBJ databases">
        <authorList>
            <person name="Sun Q."/>
            <person name="Zhou Y."/>
        </authorList>
    </citation>
    <scope>NUCLEOTIDE SEQUENCE</scope>
    <source>
        <strain evidence="8">CGMCC 4.7430</strain>
    </source>
</reference>
<evidence type="ECO:0000259" key="7">
    <source>
        <dbReference type="Pfam" id="PF00082"/>
    </source>
</evidence>
<feature type="domain" description="Peptidase S8/S53" evidence="7">
    <location>
        <begin position="126"/>
        <end position="251"/>
    </location>
</feature>
<dbReference type="Pfam" id="PF00082">
    <property type="entry name" value="Peptidase_S8"/>
    <property type="match status" value="1"/>
</dbReference>
<evidence type="ECO:0000313" key="9">
    <source>
        <dbReference type="Proteomes" id="UP000660745"/>
    </source>
</evidence>
<evidence type="ECO:0000256" key="1">
    <source>
        <dbReference type="ARBA" id="ARBA00011073"/>
    </source>
</evidence>
<gene>
    <name evidence="8" type="ORF">GCM10012278_46540</name>
</gene>
<keyword evidence="2" id="KW-0645">Protease</keyword>
<organism evidence="8 9">
    <name type="scientific">Nonomuraea glycinis</name>
    <dbReference type="NCBI Taxonomy" id="2047744"/>
    <lineage>
        <taxon>Bacteria</taxon>
        <taxon>Bacillati</taxon>
        <taxon>Actinomycetota</taxon>
        <taxon>Actinomycetes</taxon>
        <taxon>Streptosporangiales</taxon>
        <taxon>Streptosporangiaceae</taxon>
        <taxon>Nonomuraea</taxon>
    </lineage>
</organism>
<dbReference type="RefSeq" id="WP_189140807.1">
    <property type="nucleotide sequence ID" value="NZ_BMNK01000008.1"/>
</dbReference>
<dbReference type="Gene3D" id="3.40.50.200">
    <property type="entry name" value="Peptidase S8/S53 domain"/>
    <property type="match status" value="1"/>
</dbReference>
<reference evidence="8" key="1">
    <citation type="journal article" date="2014" name="Int. J. Syst. Evol. Microbiol.">
        <title>Complete genome sequence of Corynebacterium casei LMG S-19264T (=DSM 44701T), isolated from a smear-ripened cheese.</title>
        <authorList>
            <consortium name="US DOE Joint Genome Institute (JGI-PGF)"/>
            <person name="Walter F."/>
            <person name="Albersmeier A."/>
            <person name="Kalinowski J."/>
            <person name="Ruckert C."/>
        </authorList>
    </citation>
    <scope>NUCLEOTIDE SEQUENCE</scope>
    <source>
        <strain evidence="8">CGMCC 4.7430</strain>
    </source>
</reference>
<dbReference type="PROSITE" id="PS51892">
    <property type="entry name" value="SUBTILASE"/>
    <property type="match status" value="1"/>
</dbReference>
<dbReference type="GO" id="GO:0004252">
    <property type="term" value="F:serine-type endopeptidase activity"/>
    <property type="evidence" value="ECO:0007669"/>
    <property type="project" value="InterPro"/>
</dbReference>
<evidence type="ECO:0000256" key="6">
    <source>
        <dbReference type="SAM" id="SignalP"/>
    </source>
</evidence>
<dbReference type="EMBL" id="BMNK01000008">
    <property type="protein sequence ID" value="GGP09728.1"/>
    <property type="molecule type" value="Genomic_DNA"/>
</dbReference>
<feature type="chain" id="PRO_5039313968" description="Peptidase S8/S53 domain-containing protein" evidence="6">
    <location>
        <begin position="24"/>
        <end position="321"/>
    </location>
</feature>
<keyword evidence="9" id="KW-1185">Reference proteome</keyword>
<evidence type="ECO:0000256" key="4">
    <source>
        <dbReference type="ARBA" id="ARBA00022825"/>
    </source>
</evidence>
<protein>
    <recommendedName>
        <fullName evidence="7">Peptidase S8/S53 domain-containing protein</fullName>
    </recommendedName>
</protein>
<dbReference type="AlphaFoldDB" id="A0A918A896"/>